<dbReference type="AlphaFoldDB" id="A0A517T518"/>
<keyword evidence="1 4" id="KW-0378">Hydrolase</keyword>
<dbReference type="InterPro" id="IPR003695">
    <property type="entry name" value="Ppx_GppA_N"/>
</dbReference>
<sequence length="535" mass="59872">MTTAAQEREQTSPPPVVPAPVAVVDIGTTSIRMAIAEVSVEGEVRILEKLSQVVTLGKDTFTDGSISNSTTERCVKVLRDYQKILRQYDLDNAPRRLRVVATSAVREASNRLTFLDRIYSATGLEVDPIDESEANRITYLSVLPLLRKHRELSDAYCVVVEVGGGSTELVAIRGGDVVSSYNYRLGSLRLSETLEKYHTPTSTARQIMSRRINQTVENIARQLPKPGPNERLELITLGSDMRFAAEHIENTTDEQGLQWISLEDFAHFTDRMFSLSEEELIREYKLSIADAETLCPALLAYLSLATALGVERLLVSSVNLRDGLLLDVSAAQVWTEQAGRQVVNSALELGRKFDFDEPHAIHVSSLAKQIFDQLESEHRLSPRYRLILRLAALLYSVGLYVGTSGYHKHSLYIIQNSELFGLSRKDVLLIGLVARYHRRASPKPTHAYLSSLEREERVAVAKLAAILRIAIALDESHSQRINEVNCTREKNKLIVNVSEVDDLSIEQLAINQSGSLFEEIYGLKVMLRRIAPDYN</sequence>
<dbReference type="EMBL" id="CP036316">
    <property type="protein sequence ID" value="QDT63475.1"/>
    <property type="molecule type" value="Genomic_DNA"/>
</dbReference>
<proteinExistence type="predicted"/>
<gene>
    <name evidence="4" type="primary">ppx</name>
    <name evidence="4" type="ORF">V22_06970</name>
</gene>
<dbReference type="Gene3D" id="1.10.3210.10">
    <property type="entry name" value="Hypothetical protein af1432"/>
    <property type="match status" value="1"/>
</dbReference>
<dbReference type="InterPro" id="IPR048950">
    <property type="entry name" value="Ppx_GppA_C"/>
</dbReference>
<keyword evidence="5" id="KW-1185">Reference proteome</keyword>
<accession>A0A517T518</accession>
<dbReference type="Gene3D" id="3.30.420.150">
    <property type="entry name" value="Exopolyphosphatase. Domain 2"/>
    <property type="match status" value="1"/>
</dbReference>
<evidence type="ECO:0000313" key="4">
    <source>
        <dbReference type="EMBL" id="QDT63475.1"/>
    </source>
</evidence>
<dbReference type="CDD" id="cd24006">
    <property type="entry name" value="ASKHA_NBD_PPX_GppA"/>
    <property type="match status" value="1"/>
</dbReference>
<dbReference type="GO" id="GO:0004309">
    <property type="term" value="F:exopolyphosphatase activity"/>
    <property type="evidence" value="ECO:0007669"/>
    <property type="project" value="UniProtKB-EC"/>
</dbReference>
<dbReference type="InterPro" id="IPR030673">
    <property type="entry name" value="PyroPPase_GppA_Ppx"/>
</dbReference>
<dbReference type="Gene3D" id="3.30.420.40">
    <property type="match status" value="1"/>
</dbReference>
<name>A0A517T518_9PLAN</name>
<evidence type="ECO:0000313" key="5">
    <source>
        <dbReference type="Proteomes" id="UP000319976"/>
    </source>
</evidence>
<organism evidence="4 5">
    <name type="scientific">Calycomorphotria hydatis</name>
    <dbReference type="NCBI Taxonomy" id="2528027"/>
    <lineage>
        <taxon>Bacteria</taxon>
        <taxon>Pseudomonadati</taxon>
        <taxon>Planctomycetota</taxon>
        <taxon>Planctomycetia</taxon>
        <taxon>Planctomycetales</taxon>
        <taxon>Planctomycetaceae</taxon>
        <taxon>Calycomorphotria</taxon>
    </lineage>
</organism>
<evidence type="ECO:0000256" key="1">
    <source>
        <dbReference type="ARBA" id="ARBA00022801"/>
    </source>
</evidence>
<evidence type="ECO:0000259" key="2">
    <source>
        <dbReference type="Pfam" id="PF02541"/>
    </source>
</evidence>
<dbReference type="PANTHER" id="PTHR30005">
    <property type="entry name" value="EXOPOLYPHOSPHATASE"/>
    <property type="match status" value="1"/>
</dbReference>
<evidence type="ECO:0000259" key="3">
    <source>
        <dbReference type="Pfam" id="PF21447"/>
    </source>
</evidence>
<dbReference type="Proteomes" id="UP000319976">
    <property type="component" value="Chromosome"/>
</dbReference>
<dbReference type="InterPro" id="IPR043129">
    <property type="entry name" value="ATPase_NBD"/>
</dbReference>
<dbReference type="Pfam" id="PF02541">
    <property type="entry name" value="Ppx-GppA"/>
    <property type="match status" value="1"/>
</dbReference>
<dbReference type="OrthoDB" id="9807195at2"/>
<dbReference type="InterPro" id="IPR050273">
    <property type="entry name" value="GppA/Ppx_hydrolase"/>
</dbReference>
<dbReference type="PANTHER" id="PTHR30005:SF0">
    <property type="entry name" value="RETROGRADE REGULATION PROTEIN 2"/>
    <property type="match status" value="1"/>
</dbReference>
<dbReference type="EC" id="3.6.1.11" evidence="4"/>
<protein>
    <submittedName>
        <fullName evidence="4">Exopolyphosphatase</fullName>
        <ecNumber evidence="4">3.6.1.11</ecNumber>
    </submittedName>
</protein>
<reference evidence="4 5" key="1">
    <citation type="submission" date="2019-02" db="EMBL/GenBank/DDBJ databases">
        <title>Deep-cultivation of Planctomycetes and their phenomic and genomic characterization uncovers novel biology.</title>
        <authorList>
            <person name="Wiegand S."/>
            <person name="Jogler M."/>
            <person name="Boedeker C."/>
            <person name="Pinto D."/>
            <person name="Vollmers J."/>
            <person name="Rivas-Marin E."/>
            <person name="Kohn T."/>
            <person name="Peeters S.H."/>
            <person name="Heuer A."/>
            <person name="Rast P."/>
            <person name="Oberbeckmann S."/>
            <person name="Bunk B."/>
            <person name="Jeske O."/>
            <person name="Meyerdierks A."/>
            <person name="Storesund J.E."/>
            <person name="Kallscheuer N."/>
            <person name="Luecker S."/>
            <person name="Lage O.M."/>
            <person name="Pohl T."/>
            <person name="Merkel B.J."/>
            <person name="Hornburger P."/>
            <person name="Mueller R.-W."/>
            <person name="Bruemmer F."/>
            <person name="Labrenz M."/>
            <person name="Spormann A.M."/>
            <person name="Op den Camp H."/>
            <person name="Overmann J."/>
            <person name="Amann R."/>
            <person name="Jetten M.S.M."/>
            <person name="Mascher T."/>
            <person name="Medema M.H."/>
            <person name="Devos D.P."/>
            <person name="Kaster A.-K."/>
            <person name="Ovreas L."/>
            <person name="Rohde M."/>
            <person name="Galperin M.Y."/>
            <person name="Jogler C."/>
        </authorList>
    </citation>
    <scope>NUCLEOTIDE SEQUENCE [LARGE SCALE GENOMIC DNA]</scope>
    <source>
        <strain evidence="4 5">V22</strain>
    </source>
</reference>
<feature type="domain" description="Ppx/GppA phosphatase N-terminal" evidence="2">
    <location>
        <begin position="40"/>
        <end position="327"/>
    </location>
</feature>
<dbReference type="SUPFAM" id="SSF109604">
    <property type="entry name" value="HD-domain/PDEase-like"/>
    <property type="match status" value="1"/>
</dbReference>
<dbReference type="SUPFAM" id="SSF53067">
    <property type="entry name" value="Actin-like ATPase domain"/>
    <property type="match status" value="2"/>
</dbReference>
<dbReference type="RefSeq" id="WP_145259826.1">
    <property type="nucleotide sequence ID" value="NZ_CP036316.1"/>
</dbReference>
<dbReference type="KEGG" id="chya:V22_06970"/>
<dbReference type="Pfam" id="PF21447">
    <property type="entry name" value="Ppx-GppA_III"/>
    <property type="match status" value="1"/>
</dbReference>
<feature type="domain" description="Ppx/GppA phosphatase C-terminal" evidence="3">
    <location>
        <begin position="345"/>
        <end position="498"/>
    </location>
</feature>
<dbReference type="PIRSF" id="PIRSF001267">
    <property type="entry name" value="Pyrophosphatase_GppA_Ppx"/>
    <property type="match status" value="1"/>
</dbReference>